<dbReference type="InterPro" id="IPR027417">
    <property type="entry name" value="P-loop_NTPase"/>
</dbReference>
<gene>
    <name evidence="10" type="ORF">BJP25_23795</name>
</gene>
<dbReference type="GO" id="GO:0140359">
    <property type="term" value="F:ABC-type transporter activity"/>
    <property type="evidence" value="ECO:0007669"/>
    <property type="project" value="InterPro"/>
</dbReference>
<dbReference type="SUPFAM" id="SSF90123">
    <property type="entry name" value="ABC transporter transmembrane region"/>
    <property type="match status" value="1"/>
</dbReference>
<evidence type="ECO:0000259" key="9">
    <source>
        <dbReference type="PROSITE" id="PS50929"/>
    </source>
</evidence>
<feature type="domain" description="ABC transporter" evidence="8">
    <location>
        <begin position="377"/>
        <end position="613"/>
    </location>
</feature>
<dbReference type="Proteomes" id="UP000186040">
    <property type="component" value="Unassembled WGS sequence"/>
</dbReference>
<dbReference type="PROSITE" id="PS50893">
    <property type="entry name" value="ABC_TRANSPORTER_2"/>
    <property type="match status" value="1"/>
</dbReference>
<dbReference type="STRING" id="1193682.BJP25_23795"/>
<dbReference type="RefSeq" id="WP_075976267.1">
    <property type="nucleotide sequence ID" value="NZ_MKQR01000018.1"/>
</dbReference>
<keyword evidence="3" id="KW-0547">Nucleotide-binding</keyword>
<protein>
    <recommendedName>
        <fullName evidence="12">ABC transporter ATP-binding protein</fullName>
    </recommendedName>
</protein>
<dbReference type="AlphaFoldDB" id="A0A1Q9LII0"/>
<dbReference type="GO" id="GO:0016887">
    <property type="term" value="F:ATP hydrolysis activity"/>
    <property type="evidence" value="ECO:0007669"/>
    <property type="project" value="InterPro"/>
</dbReference>
<dbReference type="PANTHER" id="PTHR24221:SF646">
    <property type="entry name" value="HAEMOLYSIN SECRETION ATP-BINDING PROTEIN"/>
    <property type="match status" value="1"/>
</dbReference>
<comment type="subcellular location">
    <subcellularLocation>
        <location evidence="1">Cell membrane</location>
        <topology evidence="1">Multi-pass membrane protein</topology>
    </subcellularLocation>
</comment>
<dbReference type="GO" id="GO:0005886">
    <property type="term" value="C:plasma membrane"/>
    <property type="evidence" value="ECO:0007669"/>
    <property type="project" value="UniProtKB-SubCell"/>
</dbReference>
<dbReference type="PANTHER" id="PTHR24221">
    <property type="entry name" value="ATP-BINDING CASSETTE SUB-FAMILY B"/>
    <property type="match status" value="1"/>
</dbReference>
<evidence type="ECO:0000256" key="4">
    <source>
        <dbReference type="ARBA" id="ARBA00022840"/>
    </source>
</evidence>
<feature type="domain" description="ABC transmembrane type-1" evidence="9">
    <location>
        <begin position="55"/>
        <end position="343"/>
    </location>
</feature>
<evidence type="ECO:0000313" key="11">
    <source>
        <dbReference type="Proteomes" id="UP000186040"/>
    </source>
</evidence>
<dbReference type="PROSITE" id="PS50929">
    <property type="entry name" value="ABC_TM1F"/>
    <property type="match status" value="1"/>
</dbReference>
<dbReference type="InterPro" id="IPR003439">
    <property type="entry name" value="ABC_transporter-like_ATP-bd"/>
</dbReference>
<evidence type="ECO:0000256" key="6">
    <source>
        <dbReference type="ARBA" id="ARBA00023136"/>
    </source>
</evidence>
<dbReference type="InterPro" id="IPR039421">
    <property type="entry name" value="Type_1_exporter"/>
</dbReference>
<keyword evidence="4" id="KW-0067">ATP-binding</keyword>
<keyword evidence="11" id="KW-1185">Reference proteome</keyword>
<dbReference type="Gene3D" id="1.20.1560.10">
    <property type="entry name" value="ABC transporter type 1, transmembrane domain"/>
    <property type="match status" value="1"/>
</dbReference>
<dbReference type="SMART" id="SM00382">
    <property type="entry name" value="AAA"/>
    <property type="match status" value="1"/>
</dbReference>
<dbReference type="Gene3D" id="3.40.50.300">
    <property type="entry name" value="P-loop containing nucleotide triphosphate hydrolases"/>
    <property type="match status" value="1"/>
</dbReference>
<evidence type="ECO:0008006" key="12">
    <source>
        <dbReference type="Google" id="ProtNLM"/>
    </source>
</evidence>
<keyword evidence="2 7" id="KW-0812">Transmembrane</keyword>
<dbReference type="SUPFAM" id="SSF52540">
    <property type="entry name" value="P-loop containing nucleoside triphosphate hydrolases"/>
    <property type="match status" value="1"/>
</dbReference>
<dbReference type="InterPro" id="IPR003593">
    <property type="entry name" value="AAA+_ATPase"/>
</dbReference>
<dbReference type="GO" id="GO:0005524">
    <property type="term" value="F:ATP binding"/>
    <property type="evidence" value="ECO:0007669"/>
    <property type="project" value="UniProtKB-KW"/>
</dbReference>
<evidence type="ECO:0000256" key="5">
    <source>
        <dbReference type="ARBA" id="ARBA00022989"/>
    </source>
</evidence>
<comment type="caution">
    <text evidence="10">The sequence shown here is derived from an EMBL/GenBank/DDBJ whole genome shotgun (WGS) entry which is preliminary data.</text>
</comment>
<dbReference type="OrthoDB" id="9806127at2"/>
<dbReference type="Pfam" id="PF00005">
    <property type="entry name" value="ABC_tran"/>
    <property type="match status" value="1"/>
</dbReference>
<proteinExistence type="predicted"/>
<keyword evidence="6 7" id="KW-0472">Membrane</keyword>
<dbReference type="InterPro" id="IPR011527">
    <property type="entry name" value="ABC1_TM_dom"/>
</dbReference>
<keyword evidence="5 7" id="KW-1133">Transmembrane helix</keyword>
<sequence>MRYPLIDDGELAEPAWATINEQVATAGWRRSARAVPAALATVVLLAWRTSRRWTALAATAHLAAGALQAVGLFAVADAFTTLLDGAPNPDRLLDSVPSLLLVGLAHTARTTVGAVAHLAQAALAPRVEYAARHGIHRAVLDVAPVAFSDADFVELVRQGGMHGVWAVRRSVQAASDLLAALVALAVALAVVTTFHPWLLPALLLAAAANGWAAMRAARLSYTSFLRMVARDRQAWLVGDLITGAESAMEVRAFLLEEVLLDEHARVSERLNADAVRTEARCAAIRLGGRALAAAGGLGAYCTLGVLLYTQQVPLSLAGTAVVAISGAAASLSQAIREFNAMYENSFYIDLRARLLDECRRRRGAARSRSAPPDPATITLRGVTFAYPGQHEPAVRDVDLTLRRGQVVALVGENGSGKSTLSRLICGLFTPDTGQVLWDDVDLATAAPPRTSLIAQDPVRWPVSAATNICISDLDGERARWPDSARTAGADTLIEALPRREDTVLSTLFAGGHGLSTGQWQRIAAARGHFRTAPLLIADEPTASLDALAEARVFDALCGNEGASNRTTVLVTHRLGNVRNADLIVVLERGRIVATGTHAELISRPGPYRLLYDSASEGSAAR</sequence>
<evidence type="ECO:0000256" key="1">
    <source>
        <dbReference type="ARBA" id="ARBA00004651"/>
    </source>
</evidence>
<evidence type="ECO:0000259" key="8">
    <source>
        <dbReference type="PROSITE" id="PS50893"/>
    </source>
</evidence>
<accession>A0A1Q9LII0</accession>
<evidence type="ECO:0000313" key="10">
    <source>
        <dbReference type="EMBL" id="OLR91862.1"/>
    </source>
</evidence>
<name>A0A1Q9LII0_9PSEU</name>
<evidence type="ECO:0000256" key="2">
    <source>
        <dbReference type="ARBA" id="ARBA00022692"/>
    </source>
</evidence>
<feature type="transmembrane region" description="Helical" evidence="7">
    <location>
        <begin position="171"/>
        <end position="191"/>
    </location>
</feature>
<reference evidence="10 11" key="1">
    <citation type="submission" date="2016-10" db="EMBL/GenBank/DDBJ databases">
        <title>The Draft Genome Sequence of Actinokineospora bangkokensis 44EHWT reveals the biosynthetic pathway of antifungal compounds Thailandins with unusual extender unit butylmalonyl-CoA.</title>
        <authorList>
            <person name="Greule A."/>
            <person name="Intra B."/>
            <person name="Flemming S."/>
            <person name="Rommel M.G."/>
            <person name="Panbangred W."/>
            <person name="Bechthold A."/>
        </authorList>
    </citation>
    <scope>NUCLEOTIDE SEQUENCE [LARGE SCALE GENOMIC DNA]</scope>
    <source>
        <strain evidence="10 11">44EHW</strain>
    </source>
</reference>
<evidence type="ECO:0000256" key="7">
    <source>
        <dbReference type="SAM" id="Phobius"/>
    </source>
</evidence>
<dbReference type="InterPro" id="IPR036640">
    <property type="entry name" value="ABC1_TM_sf"/>
</dbReference>
<organism evidence="10 11">
    <name type="scientific">Actinokineospora bangkokensis</name>
    <dbReference type="NCBI Taxonomy" id="1193682"/>
    <lineage>
        <taxon>Bacteria</taxon>
        <taxon>Bacillati</taxon>
        <taxon>Actinomycetota</taxon>
        <taxon>Actinomycetes</taxon>
        <taxon>Pseudonocardiales</taxon>
        <taxon>Pseudonocardiaceae</taxon>
        <taxon>Actinokineospora</taxon>
    </lineage>
</organism>
<dbReference type="EMBL" id="MKQR01000018">
    <property type="protein sequence ID" value="OLR91862.1"/>
    <property type="molecule type" value="Genomic_DNA"/>
</dbReference>
<evidence type="ECO:0000256" key="3">
    <source>
        <dbReference type="ARBA" id="ARBA00022741"/>
    </source>
</evidence>
<dbReference type="GO" id="GO:0034040">
    <property type="term" value="F:ATPase-coupled lipid transmembrane transporter activity"/>
    <property type="evidence" value="ECO:0007669"/>
    <property type="project" value="TreeGrafter"/>
</dbReference>